<organism evidence="2 3">
    <name type="scientific">Mytilus galloprovincialis</name>
    <name type="common">Mediterranean mussel</name>
    <dbReference type="NCBI Taxonomy" id="29158"/>
    <lineage>
        <taxon>Eukaryota</taxon>
        <taxon>Metazoa</taxon>
        <taxon>Spiralia</taxon>
        <taxon>Lophotrochozoa</taxon>
        <taxon>Mollusca</taxon>
        <taxon>Bivalvia</taxon>
        <taxon>Autobranchia</taxon>
        <taxon>Pteriomorphia</taxon>
        <taxon>Mytilida</taxon>
        <taxon>Mytiloidea</taxon>
        <taxon>Mytilidae</taxon>
        <taxon>Mytilinae</taxon>
        <taxon>Mytilus</taxon>
    </lineage>
</organism>
<dbReference type="OrthoDB" id="10577773at2759"/>
<feature type="compositionally biased region" description="Basic and acidic residues" evidence="1">
    <location>
        <begin position="120"/>
        <end position="129"/>
    </location>
</feature>
<evidence type="ECO:0000256" key="1">
    <source>
        <dbReference type="SAM" id="MobiDB-lite"/>
    </source>
</evidence>
<sequence>MSNENDQLDNEQNIYNEIDEAPTVICRHSYISVNDISSVKSSTEMVNVGDDYLIPCHSDTPKLNIRISVNELIDGIDSTTNPNNADEDETNNDEEDVNVEDKQSTGSKSVEYLNPYEPLTEAKDVHTYDRNSVQL</sequence>
<feature type="compositionally biased region" description="Acidic residues" evidence="1">
    <location>
        <begin position="85"/>
        <end position="98"/>
    </location>
</feature>
<gene>
    <name evidence="2" type="ORF">MGAL_10B090950</name>
</gene>
<dbReference type="EMBL" id="UYJE01008367">
    <property type="protein sequence ID" value="VDI63305.1"/>
    <property type="molecule type" value="Genomic_DNA"/>
</dbReference>
<comment type="caution">
    <text evidence="2">The sequence shown here is derived from an EMBL/GenBank/DDBJ whole genome shotgun (WGS) entry which is preliminary data.</text>
</comment>
<evidence type="ECO:0000313" key="3">
    <source>
        <dbReference type="Proteomes" id="UP000596742"/>
    </source>
</evidence>
<dbReference type="AlphaFoldDB" id="A0A8B6GFQ4"/>
<protein>
    <submittedName>
        <fullName evidence="2">Uncharacterized protein</fullName>
    </submittedName>
</protein>
<keyword evidence="3" id="KW-1185">Reference proteome</keyword>
<accession>A0A8B6GFQ4</accession>
<name>A0A8B6GFQ4_MYTGA</name>
<evidence type="ECO:0000313" key="2">
    <source>
        <dbReference type="EMBL" id="VDI63305.1"/>
    </source>
</evidence>
<feature type="region of interest" description="Disordered" evidence="1">
    <location>
        <begin position="75"/>
        <end position="135"/>
    </location>
</feature>
<dbReference type="Proteomes" id="UP000596742">
    <property type="component" value="Unassembled WGS sequence"/>
</dbReference>
<proteinExistence type="predicted"/>
<reference evidence="2" key="1">
    <citation type="submission" date="2018-11" db="EMBL/GenBank/DDBJ databases">
        <authorList>
            <person name="Alioto T."/>
            <person name="Alioto T."/>
        </authorList>
    </citation>
    <scope>NUCLEOTIDE SEQUENCE</scope>
</reference>